<name>A0A5C6P3S5_9TELE</name>
<dbReference type="AlphaFoldDB" id="A0A5C6P3S5"/>
<evidence type="ECO:0000256" key="1">
    <source>
        <dbReference type="SAM" id="MobiDB-lite"/>
    </source>
</evidence>
<gene>
    <name evidence="2" type="ORF">D4764_15G0001410</name>
</gene>
<keyword evidence="3" id="KW-1185">Reference proteome</keyword>
<evidence type="ECO:0000313" key="3">
    <source>
        <dbReference type="Proteomes" id="UP000324091"/>
    </source>
</evidence>
<proteinExistence type="predicted"/>
<feature type="compositionally biased region" description="Basic and acidic residues" evidence="1">
    <location>
        <begin position="98"/>
        <end position="116"/>
    </location>
</feature>
<feature type="region of interest" description="Disordered" evidence="1">
    <location>
        <begin position="95"/>
        <end position="116"/>
    </location>
</feature>
<accession>A0A5C6P3S5</accession>
<organism evidence="2 3">
    <name type="scientific">Takifugu flavidus</name>
    <name type="common">sansaifugu</name>
    <dbReference type="NCBI Taxonomy" id="433684"/>
    <lineage>
        <taxon>Eukaryota</taxon>
        <taxon>Metazoa</taxon>
        <taxon>Chordata</taxon>
        <taxon>Craniata</taxon>
        <taxon>Vertebrata</taxon>
        <taxon>Euteleostomi</taxon>
        <taxon>Actinopterygii</taxon>
        <taxon>Neopterygii</taxon>
        <taxon>Teleostei</taxon>
        <taxon>Neoteleostei</taxon>
        <taxon>Acanthomorphata</taxon>
        <taxon>Eupercaria</taxon>
        <taxon>Tetraodontiformes</taxon>
        <taxon>Tetradontoidea</taxon>
        <taxon>Tetraodontidae</taxon>
        <taxon>Takifugu</taxon>
    </lineage>
</organism>
<dbReference type="EMBL" id="RHFK02000007">
    <property type="protein sequence ID" value="TWW72747.1"/>
    <property type="molecule type" value="Genomic_DNA"/>
</dbReference>
<reference evidence="2 3" key="1">
    <citation type="submission" date="2019-04" db="EMBL/GenBank/DDBJ databases">
        <title>Chromosome genome assembly for Takifugu flavidus.</title>
        <authorList>
            <person name="Xiao S."/>
        </authorList>
    </citation>
    <scope>NUCLEOTIDE SEQUENCE [LARGE SCALE GENOMIC DNA]</scope>
    <source>
        <strain evidence="2">HTHZ2018</strain>
        <tissue evidence="2">Muscle</tissue>
    </source>
</reference>
<sequence length="116" mass="12918">MAMFRCRKLSAEMMEKRISSPALFPLPSDGLPSSSLLSSILVFSQQQHDSAPQFGLVSQRWPPQGLDGVLRGGRSRLKSENKLADLKRVQGRKTLLMVREEESDHQGVQKKEAGDP</sequence>
<evidence type="ECO:0000313" key="2">
    <source>
        <dbReference type="EMBL" id="TWW72747.1"/>
    </source>
</evidence>
<comment type="caution">
    <text evidence="2">The sequence shown here is derived from an EMBL/GenBank/DDBJ whole genome shotgun (WGS) entry which is preliminary data.</text>
</comment>
<dbReference type="Proteomes" id="UP000324091">
    <property type="component" value="Chromosome 15"/>
</dbReference>
<protein>
    <submittedName>
        <fullName evidence="2">Uncharacterized protein</fullName>
    </submittedName>
</protein>